<protein>
    <recommendedName>
        <fullName evidence="3">DUF2490 domain-containing protein</fullName>
    </recommendedName>
</protein>
<dbReference type="RefSeq" id="WP_229731780.1">
    <property type="nucleotide sequence ID" value="NZ_BMGM01000002.1"/>
</dbReference>
<name>A0ABQ1SD46_9FLAO</name>
<dbReference type="Pfam" id="PF10677">
    <property type="entry name" value="DUF2490"/>
    <property type="match status" value="1"/>
</dbReference>
<accession>A0ABQ1SD46</accession>
<keyword evidence="2" id="KW-1185">Reference proteome</keyword>
<evidence type="ECO:0000313" key="2">
    <source>
        <dbReference type="Proteomes" id="UP000599179"/>
    </source>
</evidence>
<evidence type="ECO:0008006" key="3">
    <source>
        <dbReference type="Google" id="ProtNLM"/>
    </source>
</evidence>
<comment type="caution">
    <text evidence="1">The sequence shown here is derived from an EMBL/GenBank/DDBJ whole genome shotgun (WGS) entry which is preliminary data.</text>
</comment>
<evidence type="ECO:0000313" key="1">
    <source>
        <dbReference type="EMBL" id="GGE28059.1"/>
    </source>
</evidence>
<dbReference type="EMBL" id="BMGM01000002">
    <property type="protein sequence ID" value="GGE28059.1"/>
    <property type="molecule type" value="Genomic_DNA"/>
</dbReference>
<proteinExistence type="predicted"/>
<organism evidence="1 2">
    <name type="scientific">Psychroflexus planctonicus</name>
    <dbReference type="NCBI Taxonomy" id="1526575"/>
    <lineage>
        <taxon>Bacteria</taxon>
        <taxon>Pseudomonadati</taxon>
        <taxon>Bacteroidota</taxon>
        <taxon>Flavobacteriia</taxon>
        <taxon>Flavobacteriales</taxon>
        <taxon>Flavobacteriaceae</taxon>
        <taxon>Psychroflexus</taxon>
    </lineage>
</organism>
<gene>
    <name evidence="1" type="ORF">GCM10010832_05970</name>
</gene>
<sequence>MMKNSLNIILSFFCIFLYHVYAQAQNTRFSSGVFPEASLSYKLNETYSITHKIESQHGLFDKTSQLNKELEYNHVLTDLQSFISRKISPYVKINLGYQYRIEDGENTHRPIQQLSILQRESRFRIGHRVRTDQTFFKEAEILWRFRYRLKGQIPLQGFELDPGEKYLSISNEVIYMNQNGEDDIENRFTTSLGFYFNDKNKLEIGFDYRTDDYLVEDRFRHRLWLKIGYYKSI</sequence>
<dbReference type="InterPro" id="IPR019619">
    <property type="entry name" value="DUF2490"/>
</dbReference>
<dbReference type="Proteomes" id="UP000599179">
    <property type="component" value="Unassembled WGS sequence"/>
</dbReference>
<reference evidence="2" key="1">
    <citation type="journal article" date="2019" name="Int. J. Syst. Evol. Microbiol.">
        <title>The Global Catalogue of Microorganisms (GCM) 10K type strain sequencing project: providing services to taxonomists for standard genome sequencing and annotation.</title>
        <authorList>
            <consortium name="The Broad Institute Genomics Platform"/>
            <consortium name="The Broad Institute Genome Sequencing Center for Infectious Disease"/>
            <person name="Wu L."/>
            <person name="Ma J."/>
        </authorList>
    </citation>
    <scope>NUCLEOTIDE SEQUENCE [LARGE SCALE GENOMIC DNA]</scope>
    <source>
        <strain evidence="2">CGMCC 1.12931</strain>
    </source>
</reference>